<organism evidence="1 2">
    <name type="scientific">Candidatus Magnetoglobus multicellularis str. Araruama</name>
    <dbReference type="NCBI Taxonomy" id="890399"/>
    <lineage>
        <taxon>Bacteria</taxon>
        <taxon>Pseudomonadati</taxon>
        <taxon>Thermodesulfobacteriota</taxon>
        <taxon>Desulfobacteria</taxon>
        <taxon>Desulfobacterales</taxon>
        <taxon>Desulfobacteraceae</taxon>
        <taxon>Candidatus Magnetoglobus</taxon>
    </lineage>
</organism>
<gene>
    <name evidence="1" type="ORF">OMM_14545</name>
</gene>
<sequence length="288" mass="32981">LYPPANITDPENILFTWGRSTCNDCQNVSYSLEIHQNNEMIFNVNDFTGKLIEETSYVLPIPLEYDTTYYWAVFPKSNADIWNLNVDFKSFRIDSPPPEIIIYQSSIHTIAPENFKLKPGESRVLTISFQNMSSVDWKSDITHSHYVELRSIDASGNPADAVLFPDNDSWINSTRVCTQNSANVASATHENAWFIFDVKLPQNISSNYVTTYFRLYNPDHGFFGEVASVFIEVDHVSTEPVNTEKKIWSYKTSAEGWTSRNATSDGIVFNDYWIINPFTDSASKKWCR</sequence>
<reference evidence="2" key="1">
    <citation type="submission" date="2012-11" db="EMBL/GenBank/DDBJ databases">
        <authorList>
            <person name="Lucero-Rivera Y.E."/>
            <person name="Tovar-Ramirez D."/>
        </authorList>
    </citation>
    <scope>NUCLEOTIDE SEQUENCE [LARGE SCALE GENOMIC DNA]</scope>
    <source>
        <strain evidence="2">Araruama</strain>
    </source>
</reference>
<comment type="caution">
    <text evidence="1">The sequence shown here is derived from an EMBL/GenBank/DDBJ whole genome shotgun (WGS) entry which is preliminary data.</text>
</comment>
<evidence type="ECO:0000313" key="1">
    <source>
        <dbReference type="EMBL" id="ETR65256.1"/>
    </source>
</evidence>
<name>A0A1V1NRY0_9BACT</name>
<feature type="non-terminal residue" evidence="1">
    <location>
        <position position="1"/>
    </location>
</feature>
<feature type="non-terminal residue" evidence="1">
    <location>
        <position position="288"/>
    </location>
</feature>
<dbReference type="AlphaFoldDB" id="A0A1V1NRY0"/>
<dbReference type="Gene3D" id="2.60.40.10">
    <property type="entry name" value="Immunoglobulins"/>
    <property type="match status" value="1"/>
</dbReference>
<dbReference type="Proteomes" id="UP000189670">
    <property type="component" value="Unassembled WGS sequence"/>
</dbReference>
<evidence type="ECO:0000313" key="2">
    <source>
        <dbReference type="Proteomes" id="UP000189670"/>
    </source>
</evidence>
<protein>
    <submittedName>
        <fullName evidence="1">Uncharacterized protein</fullName>
    </submittedName>
</protein>
<dbReference type="EMBL" id="ATBP01003018">
    <property type="protein sequence ID" value="ETR65256.1"/>
    <property type="molecule type" value="Genomic_DNA"/>
</dbReference>
<dbReference type="InterPro" id="IPR013783">
    <property type="entry name" value="Ig-like_fold"/>
</dbReference>
<accession>A0A1V1NRY0</accession>
<proteinExistence type="predicted"/>